<dbReference type="AlphaFoldDB" id="A0A9P6VIA0"/>
<dbReference type="InterPro" id="IPR032466">
    <property type="entry name" value="Metal_Hydrolase"/>
</dbReference>
<dbReference type="InterPro" id="IPR027443">
    <property type="entry name" value="IPNS-like_sf"/>
</dbReference>
<dbReference type="Gene3D" id="2.60.120.330">
    <property type="entry name" value="B-lactam Antibiotic, Isopenicillin N Synthase, Chain"/>
    <property type="match status" value="1"/>
</dbReference>
<dbReference type="InterPro" id="IPR050287">
    <property type="entry name" value="MTA/SAH_deaminase"/>
</dbReference>
<evidence type="ECO:0000256" key="1">
    <source>
        <dbReference type="ARBA" id="ARBA00022801"/>
    </source>
</evidence>
<dbReference type="PANTHER" id="PTHR43794">
    <property type="entry name" value="AMINOHYDROLASE SSNA-RELATED"/>
    <property type="match status" value="1"/>
</dbReference>
<protein>
    <submittedName>
        <fullName evidence="3">5-methylthioadenosine S-adenosylhomocysteine deaminase</fullName>
    </submittedName>
</protein>
<evidence type="ECO:0000313" key="3">
    <source>
        <dbReference type="EMBL" id="KAG0648205.1"/>
    </source>
</evidence>
<accession>A0A9P6VIA0</accession>
<feature type="domain" description="Fe2OG dioxygenase" evidence="2">
    <location>
        <begin position="635"/>
        <end position="756"/>
    </location>
</feature>
<dbReference type="SUPFAM" id="SSF51556">
    <property type="entry name" value="Metallo-dependent hydrolases"/>
    <property type="match status" value="1"/>
</dbReference>
<reference evidence="3" key="1">
    <citation type="submission" date="2019-07" db="EMBL/GenBank/DDBJ databases">
        <title>Hyphodiscus hymeniophilus genome sequencing and assembly.</title>
        <authorList>
            <person name="Kramer G."/>
            <person name="Nodwell J."/>
        </authorList>
    </citation>
    <scope>NUCLEOTIDE SEQUENCE</scope>
    <source>
        <strain evidence="3">ATCC 34498</strain>
    </source>
</reference>
<dbReference type="OrthoDB" id="194468at2759"/>
<evidence type="ECO:0000313" key="4">
    <source>
        <dbReference type="Proteomes" id="UP000785200"/>
    </source>
</evidence>
<dbReference type="InterPro" id="IPR044861">
    <property type="entry name" value="IPNS-like_FE2OG_OXY"/>
</dbReference>
<dbReference type="InterPro" id="IPR026992">
    <property type="entry name" value="DIOX_N"/>
</dbReference>
<dbReference type="PANTHER" id="PTHR43794:SF11">
    <property type="entry name" value="AMIDOHYDROLASE-RELATED DOMAIN-CONTAINING PROTEIN"/>
    <property type="match status" value="1"/>
</dbReference>
<organism evidence="3 4">
    <name type="scientific">Hyphodiscus hymeniophilus</name>
    <dbReference type="NCBI Taxonomy" id="353542"/>
    <lineage>
        <taxon>Eukaryota</taxon>
        <taxon>Fungi</taxon>
        <taxon>Dikarya</taxon>
        <taxon>Ascomycota</taxon>
        <taxon>Pezizomycotina</taxon>
        <taxon>Leotiomycetes</taxon>
        <taxon>Helotiales</taxon>
        <taxon>Hyphodiscaceae</taxon>
        <taxon>Hyphodiscus</taxon>
    </lineage>
</organism>
<comment type="caution">
    <text evidence="3">The sequence shown here is derived from an EMBL/GenBank/DDBJ whole genome shotgun (WGS) entry which is preliminary data.</text>
</comment>
<dbReference type="InterPro" id="IPR011059">
    <property type="entry name" value="Metal-dep_hydrolase_composite"/>
</dbReference>
<keyword evidence="1" id="KW-0378">Hydrolase</keyword>
<dbReference type="Gene3D" id="2.30.40.10">
    <property type="entry name" value="Urease, subunit C, domain 1"/>
    <property type="match status" value="1"/>
</dbReference>
<dbReference type="Pfam" id="PF01979">
    <property type="entry name" value="Amidohydro_1"/>
    <property type="match status" value="1"/>
</dbReference>
<sequence>MSQESSTLYTQATIITINPSREVILDGALLVTGSRIVAIGKTSALGCSSIPTNTRIISLKDKIVLPGLINTHSHLAQSLLRGLAEDLPLHSWLCDAIWPLEANYDADDGYIAARLTIAEMLKSGTTCFLESMLTHRSGFENVVHAVSESGIRACLGKLVKFEESNKDLNIKDPRDRDVSSMSVSSMLAAHEKHHRSCNDRLHVWAAAGTPRGSPLSSHLGIGEACRKHDIGLTMHCAEAPKDLTIYRDMYACTPMQFCEQAKLTGKKTVLAHMVHLDLEKDLLILRETGTTVAHNPNSNLKLASGIAKVPEMLNASVNVSLGTDGAPCGNTYDMFREMHLAGILHKGANLDASLIGAEAVLEMATINGARALGLEKEVGSLEVGKKADFVVVNPGALYAAPWDEEQVLSGGMDPMTTVVYSCTGADVEMVVVDGECLILKHSTSSKAKSQHLISSAHLSIFIHPLTSPNAMAPTKYATRTIPKISLHDFETRVDEITSQLLHAAETDGFFSLTNHGISLSEIENMFSTSASFFTLSKDIKATVPFTHQNVGWEQNAQIRPSTGQPDRKESYQLQFGSNMSDHWVAPSILPDFKSTSLDFMRKAQGVSEKLMVCFARGLGFEDDYFVKAHDISRPETQTVLRLLHYFEVDESVPVPEGYYRAGAHVDWDFITLLFQRAGQSGLEICPGRETTTEFGIGDTWTKVEPSPGEIVCNIGDLLMSWSDDRFKSTFHRVKTPSVVGEDYFGERYSMAFFNQPCTDAVIQGPMKKYPAVTGSEFTERAMGRNFAALKEKEASKGMKMESSNGVAIAAA</sequence>
<gene>
    <name evidence="3" type="ORF">D0Z07_5605</name>
</gene>
<dbReference type="InterPro" id="IPR005123">
    <property type="entry name" value="Oxoglu/Fe-dep_dioxygenase_dom"/>
</dbReference>
<dbReference type="Gene3D" id="3.20.20.140">
    <property type="entry name" value="Metal-dependent hydrolases"/>
    <property type="match status" value="1"/>
</dbReference>
<dbReference type="SUPFAM" id="SSF51338">
    <property type="entry name" value="Composite domain of metallo-dependent hydrolases"/>
    <property type="match status" value="1"/>
</dbReference>
<dbReference type="EMBL" id="VNKQ01000010">
    <property type="protein sequence ID" value="KAG0648205.1"/>
    <property type="molecule type" value="Genomic_DNA"/>
</dbReference>
<dbReference type="PROSITE" id="PS51471">
    <property type="entry name" value="FE2OG_OXY"/>
    <property type="match status" value="1"/>
</dbReference>
<name>A0A9P6VIA0_9HELO</name>
<dbReference type="Pfam" id="PF03171">
    <property type="entry name" value="2OG-FeII_Oxy"/>
    <property type="match status" value="1"/>
</dbReference>
<dbReference type="GO" id="GO:0016810">
    <property type="term" value="F:hydrolase activity, acting on carbon-nitrogen (but not peptide) bonds"/>
    <property type="evidence" value="ECO:0007669"/>
    <property type="project" value="InterPro"/>
</dbReference>
<dbReference type="Proteomes" id="UP000785200">
    <property type="component" value="Unassembled WGS sequence"/>
</dbReference>
<evidence type="ECO:0000259" key="2">
    <source>
        <dbReference type="PROSITE" id="PS51471"/>
    </source>
</evidence>
<dbReference type="InterPro" id="IPR006680">
    <property type="entry name" value="Amidohydro-rel"/>
</dbReference>
<dbReference type="CDD" id="cd01298">
    <property type="entry name" value="ATZ_TRZ_like"/>
    <property type="match status" value="1"/>
</dbReference>
<proteinExistence type="predicted"/>
<keyword evidence="4" id="KW-1185">Reference proteome</keyword>
<dbReference type="Pfam" id="PF14226">
    <property type="entry name" value="DIOX_N"/>
    <property type="match status" value="1"/>
</dbReference>
<dbReference type="GO" id="GO:0044283">
    <property type="term" value="P:small molecule biosynthetic process"/>
    <property type="evidence" value="ECO:0007669"/>
    <property type="project" value="UniProtKB-ARBA"/>
</dbReference>
<dbReference type="SUPFAM" id="SSF51197">
    <property type="entry name" value="Clavaminate synthase-like"/>
    <property type="match status" value="1"/>
</dbReference>